<protein>
    <submittedName>
        <fullName evidence="1">Uncharacterized protein</fullName>
    </submittedName>
</protein>
<name>A0A8X6UEA3_NEPPI</name>
<evidence type="ECO:0000313" key="2">
    <source>
        <dbReference type="Proteomes" id="UP000887013"/>
    </source>
</evidence>
<organism evidence="1 2">
    <name type="scientific">Nephila pilipes</name>
    <name type="common">Giant wood spider</name>
    <name type="synonym">Nephila maculata</name>
    <dbReference type="NCBI Taxonomy" id="299642"/>
    <lineage>
        <taxon>Eukaryota</taxon>
        <taxon>Metazoa</taxon>
        <taxon>Ecdysozoa</taxon>
        <taxon>Arthropoda</taxon>
        <taxon>Chelicerata</taxon>
        <taxon>Arachnida</taxon>
        <taxon>Araneae</taxon>
        <taxon>Araneomorphae</taxon>
        <taxon>Entelegynae</taxon>
        <taxon>Araneoidea</taxon>
        <taxon>Nephilidae</taxon>
        <taxon>Nephila</taxon>
    </lineage>
</organism>
<comment type="caution">
    <text evidence="1">The sequence shown here is derived from an EMBL/GenBank/DDBJ whole genome shotgun (WGS) entry which is preliminary data.</text>
</comment>
<dbReference type="AlphaFoldDB" id="A0A8X6UEA3"/>
<reference evidence="1" key="1">
    <citation type="submission" date="2020-08" db="EMBL/GenBank/DDBJ databases">
        <title>Multicomponent nature underlies the extraordinary mechanical properties of spider dragline silk.</title>
        <authorList>
            <person name="Kono N."/>
            <person name="Nakamura H."/>
            <person name="Mori M."/>
            <person name="Yoshida Y."/>
            <person name="Ohtoshi R."/>
            <person name="Malay A.D."/>
            <person name="Moran D.A.P."/>
            <person name="Tomita M."/>
            <person name="Numata K."/>
            <person name="Arakawa K."/>
        </authorList>
    </citation>
    <scope>NUCLEOTIDE SEQUENCE</scope>
</reference>
<dbReference type="Proteomes" id="UP000887013">
    <property type="component" value="Unassembled WGS sequence"/>
</dbReference>
<accession>A0A8X6UEA3</accession>
<proteinExistence type="predicted"/>
<sequence>MLLQTRYIHLWRLFAQMMTESSNRKKNKEKTLSATRPRLCPTDFRSMTQSSISYLDQLIRQILILLSTCRCYGKARSATKAESRFTSA</sequence>
<evidence type="ECO:0000313" key="1">
    <source>
        <dbReference type="EMBL" id="GFU23339.1"/>
    </source>
</evidence>
<dbReference type="EMBL" id="BMAW01081201">
    <property type="protein sequence ID" value="GFU23339.1"/>
    <property type="molecule type" value="Genomic_DNA"/>
</dbReference>
<gene>
    <name evidence="1" type="ORF">NPIL_131581</name>
</gene>
<keyword evidence="2" id="KW-1185">Reference proteome</keyword>